<dbReference type="Proteomes" id="UP000786811">
    <property type="component" value="Unassembled WGS sequence"/>
</dbReference>
<comment type="caution">
    <text evidence="3">The sequence shown here is derived from an EMBL/GenBank/DDBJ whole genome shotgun (WGS) entry which is preliminary data.</text>
</comment>
<keyword evidence="2" id="KW-0812">Transmembrane</keyword>
<protein>
    <submittedName>
        <fullName evidence="3">Uncharacterized protein</fullName>
    </submittedName>
</protein>
<evidence type="ECO:0000313" key="4">
    <source>
        <dbReference type="Proteomes" id="UP000786811"/>
    </source>
</evidence>
<dbReference type="EMBL" id="CAJNRD030001120">
    <property type="protein sequence ID" value="CAG5093946.1"/>
    <property type="molecule type" value="Genomic_DNA"/>
</dbReference>
<dbReference type="AlphaFoldDB" id="A0A8J2MJ05"/>
<evidence type="ECO:0000256" key="1">
    <source>
        <dbReference type="SAM" id="MobiDB-lite"/>
    </source>
</evidence>
<organism evidence="3 4">
    <name type="scientific">Cotesia congregata</name>
    <name type="common">Parasitoid wasp</name>
    <name type="synonym">Apanteles congregatus</name>
    <dbReference type="NCBI Taxonomy" id="51543"/>
    <lineage>
        <taxon>Eukaryota</taxon>
        <taxon>Metazoa</taxon>
        <taxon>Ecdysozoa</taxon>
        <taxon>Arthropoda</taxon>
        <taxon>Hexapoda</taxon>
        <taxon>Insecta</taxon>
        <taxon>Pterygota</taxon>
        <taxon>Neoptera</taxon>
        <taxon>Endopterygota</taxon>
        <taxon>Hymenoptera</taxon>
        <taxon>Apocrita</taxon>
        <taxon>Ichneumonoidea</taxon>
        <taxon>Braconidae</taxon>
        <taxon>Microgastrinae</taxon>
        <taxon>Cotesia</taxon>
    </lineage>
</organism>
<feature type="region of interest" description="Disordered" evidence="1">
    <location>
        <begin position="62"/>
        <end position="83"/>
    </location>
</feature>
<accession>A0A8J2MJ05</accession>
<proteinExistence type="predicted"/>
<evidence type="ECO:0000256" key="2">
    <source>
        <dbReference type="SAM" id="Phobius"/>
    </source>
</evidence>
<keyword evidence="2" id="KW-0472">Membrane</keyword>
<feature type="compositionally biased region" description="Low complexity" evidence="1">
    <location>
        <begin position="66"/>
        <end position="83"/>
    </location>
</feature>
<sequence>MYTPLWHLRSDTLARNIESEKSKSCGLMPRGVLQEQFVGDIESDEVDLVPEFDEGFDRTDFKTEFSPSPNLENPEPPLRNNNETIDATTVDSTLPRARTNNDRNQEKFYLYIIVSVAGGVMLFLGLVIGRLLISRHRAKRDTKFQENNETLPNGFTDEISEIDADIDLSTPVPVPVPETRIPETQLAERLHGTERYYTDSRMPLPMMVTSGVGVGGMGGLGVGGGPVGGMSGVGVGGVGMAGGINCGVGVPMHHQMPIHHPGVRVDLGNHMIGADSLHTILSTENLRNIPTNKSYYYG</sequence>
<name>A0A8J2MJ05_COTCN</name>
<evidence type="ECO:0000313" key="3">
    <source>
        <dbReference type="EMBL" id="CAG5093946.1"/>
    </source>
</evidence>
<keyword evidence="2" id="KW-1133">Transmembrane helix</keyword>
<reference evidence="3" key="1">
    <citation type="submission" date="2021-04" db="EMBL/GenBank/DDBJ databases">
        <authorList>
            <person name="Chebbi M.A.C M."/>
        </authorList>
    </citation>
    <scope>NUCLEOTIDE SEQUENCE</scope>
</reference>
<keyword evidence="4" id="KW-1185">Reference proteome</keyword>
<feature type="transmembrane region" description="Helical" evidence="2">
    <location>
        <begin position="108"/>
        <end position="133"/>
    </location>
</feature>
<gene>
    <name evidence="3" type="ORF">HICCMSTLAB_LOCUS7272</name>
</gene>
<dbReference type="OrthoDB" id="5970528at2759"/>